<dbReference type="PROSITE" id="PS51206">
    <property type="entry name" value="SF3_HELICASE_1"/>
    <property type="match status" value="1"/>
</dbReference>
<dbReference type="RefSeq" id="WP_271805729.1">
    <property type="nucleotide sequence ID" value="NZ_JAQMTU010000078.1"/>
</dbReference>
<keyword evidence="3" id="KW-0067">ATP-binding</keyword>
<evidence type="ECO:0000313" key="6">
    <source>
        <dbReference type="Proteomes" id="UP001212123"/>
    </source>
</evidence>
<dbReference type="InterPro" id="IPR027417">
    <property type="entry name" value="P-loop_NTPase"/>
</dbReference>
<feature type="domain" description="SF3 helicase" evidence="4">
    <location>
        <begin position="480"/>
        <end position="631"/>
    </location>
</feature>
<comment type="caution">
    <text evidence="5">The sequence shown here is derived from an EMBL/GenBank/DDBJ whole genome shotgun (WGS) entry which is preliminary data.</text>
</comment>
<organism evidence="5 6">
    <name type="scientific">Dolichospermum circinale CS-537/01</name>
    <dbReference type="NCBI Taxonomy" id="3021739"/>
    <lineage>
        <taxon>Bacteria</taxon>
        <taxon>Bacillati</taxon>
        <taxon>Cyanobacteriota</taxon>
        <taxon>Cyanophyceae</taxon>
        <taxon>Nostocales</taxon>
        <taxon>Aphanizomenonaceae</taxon>
        <taxon>Dolichospermum</taxon>
        <taxon>Dolichospermum circinale</taxon>
    </lineage>
</organism>
<keyword evidence="6" id="KW-1185">Reference proteome</keyword>
<dbReference type="Proteomes" id="UP001212123">
    <property type="component" value="Unassembled WGS sequence"/>
</dbReference>
<keyword evidence="1" id="KW-0547">Nucleotide-binding</keyword>
<proteinExistence type="predicted"/>
<dbReference type="PANTHER" id="PTHR35372:SF2">
    <property type="entry name" value="SF3 HELICASE DOMAIN-CONTAINING PROTEIN"/>
    <property type="match status" value="1"/>
</dbReference>
<evidence type="ECO:0000256" key="1">
    <source>
        <dbReference type="ARBA" id="ARBA00022741"/>
    </source>
</evidence>
<name>A0ABT5A6I1_9CYAN</name>
<evidence type="ECO:0000313" key="5">
    <source>
        <dbReference type="EMBL" id="MDB9487548.1"/>
    </source>
</evidence>
<dbReference type="Pfam" id="PF08706">
    <property type="entry name" value="D5_N"/>
    <property type="match status" value="1"/>
</dbReference>
<dbReference type="InterPro" id="IPR014015">
    <property type="entry name" value="Helicase_SF3_DNA-vir"/>
</dbReference>
<dbReference type="Gene3D" id="3.40.50.300">
    <property type="entry name" value="P-loop containing nucleotide triphosphate hydrolases"/>
    <property type="match status" value="1"/>
</dbReference>
<sequence>MITSLLQPFSIFDHVTKLEVVRETASTIRAICPVCGGNNLEIQKVGNKSGRYACYSGGCTTEQIRNIIAPLESGRGSGRREKRLKIVDERIIPVDLPENIEIIPILDLVPISSVIKGNKQETIYHYSDSQWVLRSDFYDENGTRTHKTTKPWHIKDGKNINSKGDLQWPIYRLSEIQELGRDKWICAFEGEKCVESARTMGILSTTWMGSAWNIDDLSNGIKSLLDAGIKGLIYFPDNDEPGLKKAALIKKAAAKQGISLLIVHLWDIWEQCPEKADIADFIASQEWDHQNFIDKMNNLVRISADRFSLEFEEIKKSGGGGDIPNISAWCESQFSSLIADVIRDQLSYDSLEQNWYEYDNKGIWIKTNPDMVLLTCESEVKKYVWLFPDSLGRPHSISARFLQGIEKLLRGKLANNWTETPGLMPFTNGVLDINTMKLLPHSHNNFLKWILPYEYNPVATCHPIEKWFKSQVKDAGTIEVLRAYLYAIATGKYEWEQYLELIGKGGTGKGTFTRLAQALVGIKNTHSTRLARLEKSPFEPASLKNKRLCVITDSDRFVGEVSILKSLTGSDLIPYEVKGKQSESGFIFQGMVLICGNESISTSDYTSGLQRRRISIRFDKQIKRDQQISLIDFRSDGSMSGEFVPYLSGFANWVLGIGEARAKELLKDHCKFSQELDNQNKAMIVETNPLAAWVDEQLILEPRHKTYVGIAKQIRVSTVEDGNTESWTEYRNLHTWLYPNYCSYAENTGLNPLSQKRFSSLLLDLLDAQLKLPIIKGGDRNGSYFMGIRIRQGEDFNTPTLITNLSDESVLEQIEYISDTETLKCDGLRDGSVMDNVMGQSLIYQGSDGCDGKIEKIQITTENQNMNLSENTIAFENENFDTLPSHPSLEEQYPVGTWVKHTSGIGFLPPSFYKVVGYKDGYVMGQNKHGISSLSASGCSQPTALEIEKIESKPAASKAISIDSVCVYSGEKYIVVGFDSKKSMISIKPLANKNAKPQNVSIKALKFED</sequence>
<gene>
    <name evidence="5" type="ORF">PN492_13490</name>
</gene>
<dbReference type="PANTHER" id="PTHR35372">
    <property type="entry name" value="ATP BINDING PROTEIN-RELATED"/>
    <property type="match status" value="1"/>
</dbReference>
<keyword evidence="2" id="KW-0378">Hydrolase</keyword>
<protein>
    <submittedName>
        <fullName evidence="5">DUF5906 domain-containing protein</fullName>
    </submittedName>
</protein>
<dbReference type="InterPro" id="IPR014818">
    <property type="entry name" value="Phage/plasmid_primase_P4_C"/>
</dbReference>
<reference evidence="5 6" key="1">
    <citation type="submission" date="2023-01" db="EMBL/GenBank/DDBJ databases">
        <title>Genomes from the Australian National Cyanobacteria Reference Collection.</title>
        <authorList>
            <person name="Willis A."/>
            <person name="Lee E.M.F."/>
        </authorList>
    </citation>
    <scope>NUCLEOTIDE SEQUENCE [LARGE SCALE GENOMIC DNA]</scope>
    <source>
        <strain evidence="5 6">CS-537/01</strain>
    </source>
</reference>
<dbReference type="Pfam" id="PF19263">
    <property type="entry name" value="DUF5906"/>
    <property type="match status" value="1"/>
</dbReference>
<dbReference type="InterPro" id="IPR045455">
    <property type="entry name" value="NrS-1_pol-like_helicase"/>
</dbReference>
<evidence type="ECO:0000256" key="2">
    <source>
        <dbReference type="ARBA" id="ARBA00022801"/>
    </source>
</evidence>
<evidence type="ECO:0000256" key="3">
    <source>
        <dbReference type="ARBA" id="ARBA00022840"/>
    </source>
</evidence>
<dbReference type="SMART" id="SM00885">
    <property type="entry name" value="D5_N"/>
    <property type="match status" value="1"/>
</dbReference>
<accession>A0ABT5A6I1</accession>
<dbReference type="EMBL" id="JAQMTU010000078">
    <property type="protein sequence ID" value="MDB9487548.1"/>
    <property type="molecule type" value="Genomic_DNA"/>
</dbReference>
<dbReference type="InterPro" id="IPR051620">
    <property type="entry name" value="ORF904-like_C"/>
</dbReference>
<evidence type="ECO:0000259" key="4">
    <source>
        <dbReference type="PROSITE" id="PS51206"/>
    </source>
</evidence>
<dbReference type="SUPFAM" id="SSF52540">
    <property type="entry name" value="P-loop containing nucleoside triphosphate hydrolases"/>
    <property type="match status" value="1"/>
</dbReference>